<dbReference type="GO" id="GO:0016491">
    <property type="term" value="F:oxidoreductase activity"/>
    <property type="evidence" value="ECO:0007669"/>
    <property type="project" value="TreeGrafter"/>
</dbReference>
<dbReference type="PANTHER" id="PTHR47354">
    <property type="entry name" value="NADH OXIDOREDUCTASE HCR"/>
    <property type="match status" value="1"/>
</dbReference>
<gene>
    <name evidence="1" type="primary">pyrK</name>
    <name evidence="1" type="ORF">MBUL_01972</name>
</gene>
<organism evidence="1">
    <name type="scientific">Methylobacterium bullatum</name>
    <dbReference type="NCBI Taxonomy" id="570505"/>
    <lineage>
        <taxon>Bacteria</taxon>
        <taxon>Pseudomonadati</taxon>
        <taxon>Pseudomonadota</taxon>
        <taxon>Alphaproteobacteria</taxon>
        <taxon>Hyphomicrobiales</taxon>
        <taxon>Methylobacteriaceae</taxon>
        <taxon>Methylobacterium</taxon>
    </lineage>
</organism>
<accession>A0A679ITR0</accession>
<dbReference type="Gene3D" id="3.40.50.80">
    <property type="entry name" value="Nucleotide-binding domain of ferredoxin-NADP reductase (FNR) module"/>
    <property type="match status" value="1"/>
</dbReference>
<dbReference type="AlphaFoldDB" id="A0A679ITR0"/>
<dbReference type="InterPro" id="IPR050415">
    <property type="entry name" value="MRET"/>
</dbReference>
<protein>
    <submittedName>
        <fullName evidence="1">Dihydroorotate dehydrogenase B (NAD(+)), electron transfer subunit</fullName>
    </submittedName>
</protein>
<dbReference type="InterPro" id="IPR039261">
    <property type="entry name" value="FNR_nucleotide-bd"/>
</dbReference>
<evidence type="ECO:0000313" key="1">
    <source>
        <dbReference type="EMBL" id="CAA2103004.1"/>
    </source>
</evidence>
<name>A0A679ITR0_9HYPH</name>
<dbReference type="PANTHER" id="PTHR47354:SF5">
    <property type="entry name" value="PROTEIN RFBI"/>
    <property type="match status" value="1"/>
</dbReference>
<proteinExistence type="predicted"/>
<dbReference type="EMBL" id="LR743504">
    <property type="protein sequence ID" value="CAA2103004.1"/>
    <property type="molecule type" value="Genomic_DNA"/>
</dbReference>
<sequence>MSARCSLVVNGKSVRVSTGDTPLEAALADGVIAPTTGLHGSHLLGQGGSPSSRRAQARLHRAEPVKLSTLRPSKAAESLVFAEVKPAAQARRVGTVTQIVPLGAHVVEVVVTITRRLDIEPGHQVTATFEGFAPIDVSPTLRLDGTTELNELVFHLRLGHACDAVAHALGEEILLGHPVKIKGPVGRGYYRPGGGRLLLVGRETGFAPIWAIARAARYIEPQREIVVVIGASDPLDLYMRPSLDWLRATGVSRITLVADRTRQRPPDVRPGPLTAHLTGLKTTDVVHVAGDASTVGAVEVLAAGAGARCYPILIPPGL</sequence>
<reference evidence="1" key="1">
    <citation type="submission" date="2019-12" db="EMBL/GenBank/DDBJ databases">
        <authorList>
            <person name="Cremers G."/>
        </authorList>
    </citation>
    <scope>NUCLEOTIDE SEQUENCE</scope>
    <source>
        <strain evidence="1">Mbul1</strain>
    </source>
</reference>
<dbReference type="SUPFAM" id="SSF52343">
    <property type="entry name" value="Ferredoxin reductase-like, C-terminal NADP-linked domain"/>
    <property type="match status" value="1"/>
</dbReference>